<accession>A0A151B535</accession>
<keyword evidence="7 13" id="KW-1133">Transmembrane helix</keyword>
<evidence type="ECO:0000256" key="13">
    <source>
        <dbReference type="HAMAP-Rule" id="MF_01398"/>
    </source>
</evidence>
<feature type="region of interest" description="Disordered" evidence="16">
    <location>
        <begin position="48"/>
        <end position="70"/>
    </location>
</feature>
<comment type="function">
    <text evidence="11 13">F(1)F(0) ATP synthase produces ATP from ADP in the presence of a proton or sodium gradient. F-type ATPases consist of two structural domains, F(1) containing the extramembraneous catalytic core and F(0) containing the membrane proton channel, linked together by a central stalk and a peripheral stalk. During catalysis, ATP synthesis in the catalytic domain of F(1) is coupled via a rotary mechanism of the central stalk subunits to proton translocation.</text>
</comment>
<keyword evidence="4 13" id="KW-0138">CF(0)</keyword>
<evidence type="ECO:0000256" key="15">
    <source>
        <dbReference type="SAM" id="Coils"/>
    </source>
</evidence>
<dbReference type="GO" id="GO:0005886">
    <property type="term" value="C:plasma membrane"/>
    <property type="evidence" value="ECO:0007669"/>
    <property type="project" value="UniProtKB-SubCell"/>
</dbReference>
<proteinExistence type="inferred from homology"/>
<comment type="caution">
    <text evidence="17">The sequence shown here is derived from an EMBL/GenBank/DDBJ whole genome shotgun (WGS) entry which is preliminary data.</text>
</comment>
<keyword evidence="2 13" id="KW-0813">Transport</keyword>
<organism evidence="17 18">
    <name type="scientific">Clostridium tepidiprofundi DSM 19306</name>
    <dbReference type="NCBI Taxonomy" id="1121338"/>
    <lineage>
        <taxon>Bacteria</taxon>
        <taxon>Bacillati</taxon>
        <taxon>Bacillota</taxon>
        <taxon>Clostridia</taxon>
        <taxon>Eubacteriales</taxon>
        <taxon>Clostridiaceae</taxon>
        <taxon>Clostridium</taxon>
    </lineage>
</organism>
<dbReference type="OrthoDB" id="9795863at2"/>
<evidence type="ECO:0000256" key="4">
    <source>
        <dbReference type="ARBA" id="ARBA00022547"/>
    </source>
</evidence>
<dbReference type="InterPro" id="IPR050059">
    <property type="entry name" value="ATP_synthase_B_chain"/>
</dbReference>
<evidence type="ECO:0000256" key="10">
    <source>
        <dbReference type="ARBA" id="ARBA00023310"/>
    </source>
</evidence>
<dbReference type="Proteomes" id="UP000075531">
    <property type="component" value="Unassembled WGS sequence"/>
</dbReference>
<dbReference type="PATRIC" id="fig|1121338.3.peg.1110"/>
<sequence length="160" mass="18894">MSIVPSKVIAAIVNFGILFLVLKHFFFDKIGNFINQRRQEIENQYNQLEKEKSETEARKRESEENLNKSIKEGRDILDSYKQKAEKVYSQIIEDAKEEQKLIMERTKKELKIEQEKAKSEIKKQVVDLSVVLTAKVLERTLNESEHRRLIEEFIDKVGMH</sequence>
<reference evidence="17 18" key="1">
    <citation type="submission" date="2016-02" db="EMBL/GenBank/DDBJ databases">
        <title>Genome sequence of Clostridium tepidiprofundi DSM 19306.</title>
        <authorList>
            <person name="Poehlein A."/>
            <person name="Daniel R."/>
        </authorList>
    </citation>
    <scope>NUCLEOTIDE SEQUENCE [LARGE SCALE GENOMIC DNA]</scope>
    <source>
        <strain evidence="17 18">DSM 19306</strain>
    </source>
</reference>
<dbReference type="GO" id="GO:0046961">
    <property type="term" value="F:proton-transporting ATPase activity, rotational mechanism"/>
    <property type="evidence" value="ECO:0007669"/>
    <property type="project" value="TreeGrafter"/>
</dbReference>
<evidence type="ECO:0000256" key="7">
    <source>
        <dbReference type="ARBA" id="ARBA00022989"/>
    </source>
</evidence>
<dbReference type="EMBL" id="LTBA01000008">
    <property type="protein sequence ID" value="KYH34913.1"/>
    <property type="molecule type" value="Genomic_DNA"/>
</dbReference>
<evidence type="ECO:0000256" key="5">
    <source>
        <dbReference type="ARBA" id="ARBA00022692"/>
    </source>
</evidence>
<evidence type="ECO:0000256" key="9">
    <source>
        <dbReference type="ARBA" id="ARBA00023136"/>
    </source>
</evidence>
<gene>
    <name evidence="13 17" type="primary">atpF</name>
    <name evidence="17" type="ORF">CLTEP_10770</name>
</gene>
<dbReference type="NCBIfam" id="TIGR01144">
    <property type="entry name" value="ATP_synt_b"/>
    <property type="match status" value="1"/>
</dbReference>
<dbReference type="HAMAP" id="MF_01398">
    <property type="entry name" value="ATP_synth_b_bprime"/>
    <property type="match status" value="1"/>
</dbReference>
<dbReference type="Pfam" id="PF00430">
    <property type="entry name" value="ATP-synt_B"/>
    <property type="match status" value="1"/>
</dbReference>
<keyword evidence="8 13" id="KW-0406">Ion transport</keyword>
<dbReference type="PANTHER" id="PTHR33445">
    <property type="entry name" value="ATP SYNTHASE SUBUNIT B', CHLOROPLASTIC"/>
    <property type="match status" value="1"/>
</dbReference>
<dbReference type="STRING" id="1121338.CLTEP_10770"/>
<dbReference type="InterPro" id="IPR005864">
    <property type="entry name" value="ATP_synth_F0_bsu_bac"/>
</dbReference>
<evidence type="ECO:0000256" key="6">
    <source>
        <dbReference type="ARBA" id="ARBA00022781"/>
    </source>
</evidence>
<dbReference type="GO" id="GO:0046933">
    <property type="term" value="F:proton-transporting ATP synthase activity, rotational mechanism"/>
    <property type="evidence" value="ECO:0007669"/>
    <property type="project" value="UniProtKB-UniRule"/>
</dbReference>
<evidence type="ECO:0000256" key="11">
    <source>
        <dbReference type="ARBA" id="ARBA00025198"/>
    </source>
</evidence>
<dbReference type="RefSeq" id="WP_066823680.1">
    <property type="nucleotide sequence ID" value="NZ_LTBA01000008.1"/>
</dbReference>
<dbReference type="CDD" id="cd06503">
    <property type="entry name" value="ATP-synt_Fo_b"/>
    <property type="match status" value="1"/>
</dbReference>
<evidence type="ECO:0000256" key="1">
    <source>
        <dbReference type="ARBA" id="ARBA00005513"/>
    </source>
</evidence>
<evidence type="ECO:0000256" key="16">
    <source>
        <dbReference type="SAM" id="MobiDB-lite"/>
    </source>
</evidence>
<dbReference type="AlphaFoldDB" id="A0A151B535"/>
<keyword evidence="3 13" id="KW-1003">Cell membrane</keyword>
<evidence type="ECO:0000313" key="18">
    <source>
        <dbReference type="Proteomes" id="UP000075531"/>
    </source>
</evidence>
<dbReference type="GO" id="GO:0012505">
    <property type="term" value="C:endomembrane system"/>
    <property type="evidence" value="ECO:0007669"/>
    <property type="project" value="UniProtKB-SubCell"/>
</dbReference>
<protein>
    <recommendedName>
        <fullName evidence="13">ATP synthase subunit b</fullName>
    </recommendedName>
    <alternativeName>
        <fullName evidence="13">ATP synthase F(0) sector subunit b</fullName>
    </alternativeName>
    <alternativeName>
        <fullName evidence="13">ATPase subunit I</fullName>
    </alternativeName>
    <alternativeName>
        <fullName evidence="13">F-type ATPase subunit b</fullName>
        <shortName evidence="13">F-ATPase subunit b</shortName>
    </alternativeName>
</protein>
<keyword evidence="5 13" id="KW-0812">Transmembrane</keyword>
<comment type="subunit">
    <text evidence="13">F-type ATPases have 2 components, F(1) - the catalytic core - and F(0) - the membrane proton channel. F(1) has five subunits: alpha(3), beta(3), gamma(1), delta(1), epsilon(1). F(0) has three main subunits: a(1), b(2) and c(10-14). The alpha and beta chains form an alternating ring which encloses part of the gamma chain. F(1) is attached to F(0) by a central stalk formed by the gamma and epsilon chains, while a peripheral stalk is formed by the delta and b chains.</text>
</comment>
<evidence type="ECO:0000256" key="2">
    <source>
        <dbReference type="ARBA" id="ARBA00022448"/>
    </source>
</evidence>
<comment type="similarity">
    <text evidence="1 13 14">Belongs to the ATPase B chain family.</text>
</comment>
<evidence type="ECO:0000256" key="12">
    <source>
        <dbReference type="ARBA" id="ARBA00037847"/>
    </source>
</evidence>
<dbReference type="PANTHER" id="PTHR33445:SF1">
    <property type="entry name" value="ATP SYNTHASE SUBUNIT B"/>
    <property type="match status" value="1"/>
</dbReference>
<keyword evidence="15" id="KW-0175">Coiled coil</keyword>
<evidence type="ECO:0000313" key="17">
    <source>
        <dbReference type="EMBL" id="KYH34913.1"/>
    </source>
</evidence>
<keyword evidence="18" id="KW-1185">Reference proteome</keyword>
<name>A0A151B535_9CLOT</name>
<evidence type="ECO:0000256" key="8">
    <source>
        <dbReference type="ARBA" id="ARBA00023065"/>
    </source>
</evidence>
<comment type="function">
    <text evidence="13">Component of the F(0) channel, it forms part of the peripheral stalk, linking F(1) to F(0).</text>
</comment>
<comment type="subcellular location">
    <subcellularLocation>
        <location evidence="13">Cell membrane</location>
        <topology evidence="13">Single-pass membrane protein</topology>
    </subcellularLocation>
    <subcellularLocation>
        <location evidence="12">Endomembrane system</location>
        <topology evidence="12">Single-pass membrane protein</topology>
    </subcellularLocation>
</comment>
<dbReference type="NCBIfam" id="NF009992">
    <property type="entry name" value="PRK13461.1"/>
    <property type="match status" value="1"/>
</dbReference>
<dbReference type="InterPro" id="IPR002146">
    <property type="entry name" value="ATP_synth_b/b'su_bac/chlpt"/>
</dbReference>
<keyword evidence="6 13" id="KW-0375">Hydrogen ion transport</keyword>
<dbReference type="GO" id="GO:0045259">
    <property type="term" value="C:proton-transporting ATP synthase complex"/>
    <property type="evidence" value="ECO:0007669"/>
    <property type="project" value="UniProtKB-KW"/>
</dbReference>
<keyword evidence="10 13" id="KW-0066">ATP synthesis</keyword>
<evidence type="ECO:0000256" key="3">
    <source>
        <dbReference type="ARBA" id="ARBA00022475"/>
    </source>
</evidence>
<keyword evidence="9 13" id="KW-0472">Membrane</keyword>
<evidence type="ECO:0000256" key="14">
    <source>
        <dbReference type="RuleBase" id="RU003848"/>
    </source>
</evidence>
<feature type="transmembrane region" description="Helical" evidence="13">
    <location>
        <begin position="6"/>
        <end position="27"/>
    </location>
</feature>
<feature type="coiled-coil region" evidence="15">
    <location>
        <begin position="96"/>
        <end position="127"/>
    </location>
</feature>